<dbReference type="SUPFAM" id="SSF48208">
    <property type="entry name" value="Six-hairpin glycosidases"/>
    <property type="match status" value="1"/>
</dbReference>
<proteinExistence type="predicted"/>
<dbReference type="Pfam" id="PF16335">
    <property type="entry name" value="GtaA_6_Hairpin"/>
    <property type="match status" value="1"/>
</dbReference>
<dbReference type="InParanoid" id="A0A0H2R870"/>
<dbReference type="PANTHER" id="PTHR31987">
    <property type="entry name" value="GLUTAMINASE A-RELATED"/>
    <property type="match status" value="1"/>
</dbReference>
<feature type="domain" description="Glutaminase A N-terminal" evidence="3">
    <location>
        <begin position="102"/>
        <end position="335"/>
    </location>
</feature>
<dbReference type="GO" id="GO:0005975">
    <property type="term" value="P:carbohydrate metabolic process"/>
    <property type="evidence" value="ECO:0007669"/>
    <property type="project" value="InterPro"/>
</dbReference>
<reference evidence="4 5" key="1">
    <citation type="submission" date="2015-04" db="EMBL/GenBank/DDBJ databases">
        <title>Complete genome sequence of Schizopora paradoxa KUC8140, a cosmopolitan wood degrader in East Asia.</title>
        <authorList>
            <consortium name="DOE Joint Genome Institute"/>
            <person name="Min B."/>
            <person name="Park H."/>
            <person name="Jang Y."/>
            <person name="Kim J.-J."/>
            <person name="Kim K.H."/>
            <person name="Pangilinan J."/>
            <person name="Lipzen A."/>
            <person name="Riley R."/>
            <person name="Grigoriev I.V."/>
            <person name="Spatafora J.W."/>
            <person name="Choi I.-G."/>
        </authorList>
    </citation>
    <scope>NUCLEOTIDE SEQUENCE [LARGE SCALE GENOMIC DNA]</scope>
    <source>
        <strain evidence="4 5">KUC8140</strain>
    </source>
</reference>
<dbReference type="OrthoDB" id="3918848at2759"/>
<dbReference type="AlphaFoldDB" id="A0A0H2R870"/>
<keyword evidence="5" id="KW-1185">Reference proteome</keyword>
<organism evidence="4 5">
    <name type="scientific">Schizopora paradoxa</name>
    <dbReference type="NCBI Taxonomy" id="27342"/>
    <lineage>
        <taxon>Eukaryota</taxon>
        <taxon>Fungi</taxon>
        <taxon>Dikarya</taxon>
        <taxon>Basidiomycota</taxon>
        <taxon>Agaricomycotina</taxon>
        <taxon>Agaricomycetes</taxon>
        <taxon>Hymenochaetales</taxon>
        <taxon>Schizoporaceae</taxon>
        <taxon>Schizopora</taxon>
    </lineage>
</organism>
<dbReference type="PANTHER" id="PTHR31987:SF1">
    <property type="entry name" value="GLUTAMINASE A"/>
    <property type="match status" value="1"/>
</dbReference>
<gene>
    <name evidence="4" type="ORF">SCHPADRAFT_835868</name>
</gene>
<dbReference type="EMBL" id="KQ086110">
    <property type="protein sequence ID" value="KLO08004.1"/>
    <property type="molecule type" value="Genomic_DNA"/>
</dbReference>
<dbReference type="Proteomes" id="UP000053477">
    <property type="component" value="Unassembled WGS sequence"/>
</dbReference>
<dbReference type="STRING" id="27342.A0A0H2R870"/>
<protein>
    <submittedName>
        <fullName evidence="4">DUF1793-domain-containing protein</fullName>
    </submittedName>
</protein>
<dbReference type="InterPro" id="IPR032514">
    <property type="entry name" value="GtaA_central"/>
</dbReference>
<dbReference type="InterPro" id="IPR052743">
    <property type="entry name" value="Glutaminase_GtaA"/>
</dbReference>
<keyword evidence="1" id="KW-0732">Signal</keyword>
<accession>A0A0H2R870</accession>
<evidence type="ECO:0000256" key="1">
    <source>
        <dbReference type="SAM" id="SignalP"/>
    </source>
</evidence>
<dbReference type="Pfam" id="PF17168">
    <property type="entry name" value="DUF5127"/>
    <property type="match status" value="1"/>
</dbReference>
<sequence length="685" mass="73604">MVNIINALFLVVLALVAQWHVHAQVLVPAWPLAVKNPYLNTWYFGGSKPATLNNVWPNLWNGSITGWFSGVQVDGVPYRIMGDDSVPPSNASTQLSVQITPTQTIVSVQTGPVNITMNFLSPITATDLTRQSLPFSYFSVTAASLDGSPHTVKVYSDISAEWISGDDTLIAKSTQDIESDFVILETSLQTPQSFTEVNQHTQDGTSIYALKNGAGVQYGVGVDDVVRNFAMNSTGLQDNIDQNISAHAINTPFDVWGISADLGSVTTTSSPLVYAIGLIRDPAIQFTTLSGNAQLRSSYYRMNFTTPHDMVSFFLNDFNNAMSASKQLDSQILNDATKVSSSYGDLLSLVARQAMSAIEITVSKNADGSFNSSDVMAFMKDMGNVGAGVNAVDVLYAAFPMYLYLNPALGGYLLQPLLVAQDTTSYTQPYAAQGLDANYPNATIENVSHNFGIEQSGNMIIMLLAHLQATGDGSLVNQHYTLIKGWADYVVQNSLNPGPQQASHSDAISAVNQTNLALKGIIGIGAMAKISRFVGMNSDASSYASTAQSYIGQWQNLTISQDKTRLLTSFGSDSSAGLIYNLYADKLLQLGLVPSSVYDLQTSYYITQLASSKLGIPLDTKNPTYTRADWMMFAAAAVTDSSLQSSLIALVHSYAFTAPTMNTPISPLYDPTTGNSPGGANRSVP</sequence>
<evidence type="ECO:0000259" key="3">
    <source>
        <dbReference type="Pfam" id="PF17168"/>
    </source>
</evidence>
<evidence type="ECO:0000313" key="5">
    <source>
        <dbReference type="Proteomes" id="UP000053477"/>
    </source>
</evidence>
<feature type="chain" id="PRO_5005201747" evidence="1">
    <location>
        <begin position="24"/>
        <end position="685"/>
    </location>
</feature>
<feature type="signal peptide" evidence="1">
    <location>
        <begin position="1"/>
        <end position="23"/>
    </location>
</feature>
<name>A0A0H2R870_9AGAM</name>
<dbReference type="InterPro" id="IPR008928">
    <property type="entry name" value="6-hairpin_glycosidase_sf"/>
</dbReference>
<dbReference type="InterPro" id="IPR033433">
    <property type="entry name" value="GtaA_N"/>
</dbReference>
<feature type="domain" description="Glutaminase A central" evidence="2">
    <location>
        <begin position="340"/>
        <end position="684"/>
    </location>
</feature>
<evidence type="ECO:0000313" key="4">
    <source>
        <dbReference type="EMBL" id="KLO08004.1"/>
    </source>
</evidence>
<evidence type="ECO:0000259" key="2">
    <source>
        <dbReference type="Pfam" id="PF16335"/>
    </source>
</evidence>